<organism evidence="3 4">
    <name type="scientific">Microvirga tunisiensis</name>
    <dbReference type="NCBI Taxonomy" id="2108360"/>
    <lineage>
        <taxon>Bacteria</taxon>
        <taxon>Pseudomonadati</taxon>
        <taxon>Pseudomonadota</taxon>
        <taxon>Alphaproteobacteria</taxon>
        <taxon>Hyphomicrobiales</taxon>
        <taxon>Methylobacteriaceae</taxon>
        <taxon>Microvirga</taxon>
    </lineage>
</organism>
<dbReference type="PRINTS" id="PR00097">
    <property type="entry name" value="ANTSNTHASEII"/>
</dbReference>
<dbReference type="InterPro" id="IPR006221">
    <property type="entry name" value="TrpG/PapA_dom"/>
</dbReference>
<dbReference type="Proteomes" id="UP000403266">
    <property type="component" value="Unassembled WGS sequence"/>
</dbReference>
<dbReference type="CDD" id="cd01743">
    <property type="entry name" value="GATase1_Anthranilate_Synthase"/>
    <property type="match status" value="1"/>
</dbReference>
<evidence type="ECO:0000259" key="2">
    <source>
        <dbReference type="Pfam" id="PF00117"/>
    </source>
</evidence>
<dbReference type="GO" id="GO:0005829">
    <property type="term" value="C:cytosol"/>
    <property type="evidence" value="ECO:0007669"/>
    <property type="project" value="TreeGrafter"/>
</dbReference>
<dbReference type="RefSeq" id="WP_152713338.1">
    <property type="nucleotide sequence ID" value="NZ_VOSJ01000076.1"/>
</dbReference>
<dbReference type="FunFam" id="3.40.50.880:FF:000003">
    <property type="entry name" value="Anthranilate synthase component II"/>
    <property type="match status" value="1"/>
</dbReference>
<dbReference type="PROSITE" id="PS51273">
    <property type="entry name" value="GATASE_TYPE_1"/>
    <property type="match status" value="1"/>
</dbReference>
<dbReference type="InterPro" id="IPR029062">
    <property type="entry name" value="Class_I_gatase-like"/>
</dbReference>
<dbReference type="GO" id="GO:0000162">
    <property type="term" value="P:L-tryptophan biosynthetic process"/>
    <property type="evidence" value="ECO:0007669"/>
    <property type="project" value="TreeGrafter"/>
</dbReference>
<reference evidence="3 4" key="1">
    <citation type="journal article" date="2019" name="Syst. Appl. Microbiol.">
        <title>Microvirga tunisiensis sp. nov., a root nodule symbiotic bacterium isolated from Lupinus micranthus and L. luteus grown in Northern Tunisia.</title>
        <authorList>
            <person name="Msaddak A."/>
            <person name="Rejili M."/>
            <person name="Duran D."/>
            <person name="Mars M."/>
            <person name="Palacios J.M."/>
            <person name="Ruiz-Argueso T."/>
            <person name="Rey L."/>
            <person name="Imperial J."/>
        </authorList>
    </citation>
    <scope>NUCLEOTIDE SEQUENCE [LARGE SCALE GENOMIC DNA]</scope>
    <source>
        <strain evidence="3 4">Lmie10</strain>
    </source>
</reference>
<sequence>MILIIDNYDSFVFNVARYFSELGETVQVVRNDAIDLGTIRALSPKAVVLSPGPCSPLEAGVSCEIVRHLSGSLPILGICLGHQCIGQIFGWRVTRARHPMHGRSSAIRHNGQGIFNGMPNPLQAGRYHSLIVEEDRNSTELAVTARSEDGEVMALQHRRHPTFGVQFHPESILTEQGHALLSNFLDLAAQAGEGRCAVV</sequence>
<feature type="domain" description="Glutamine amidotransferase" evidence="2">
    <location>
        <begin position="3"/>
        <end position="185"/>
    </location>
</feature>
<dbReference type="InterPro" id="IPR050472">
    <property type="entry name" value="Anth_synth/Amidotransfase"/>
</dbReference>
<dbReference type="GO" id="GO:0004049">
    <property type="term" value="F:anthranilate synthase activity"/>
    <property type="evidence" value="ECO:0007669"/>
    <property type="project" value="TreeGrafter"/>
</dbReference>
<accession>A0A5N7MJV9</accession>
<protein>
    <submittedName>
        <fullName evidence="3">Aminodeoxychorismate/anthranilate synthase component II</fullName>
    </submittedName>
</protein>
<keyword evidence="1" id="KW-0315">Glutamine amidotransferase</keyword>
<name>A0A5N7MJV9_9HYPH</name>
<dbReference type="EMBL" id="VOSK01000076">
    <property type="protein sequence ID" value="MPR27193.1"/>
    <property type="molecule type" value="Genomic_DNA"/>
</dbReference>
<evidence type="ECO:0000256" key="1">
    <source>
        <dbReference type="ARBA" id="ARBA00022962"/>
    </source>
</evidence>
<dbReference type="PANTHER" id="PTHR43418">
    <property type="entry name" value="MULTIFUNCTIONAL TRYPTOPHAN BIOSYNTHESIS PROTEIN-RELATED"/>
    <property type="match status" value="1"/>
</dbReference>
<dbReference type="Pfam" id="PF00117">
    <property type="entry name" value="GATase"/>
    <property type="match status" value="1"/>
</dbReference>
<dbReference type="OrthoDB" id="9803598at2"/>
<dbReference type="PRINTS" id="PR00096">
    <property type="entry name" value="GATASE"/>
</dbReference>
<evidence type="ECO:0000313" key="3">
    <source>
        <dbReference type="EMBL" id="MPR27193.1"/>
    </source>
</evidence>
<dbReference type="Gene3D" id="3.40.50.880">
    <property type="match status" value="1"/>
</dbReference>
<dbReference type="NCBIfam" id="TIGR00566">
    <property type="entry name" value="trpG_papA"/>
    <property type="match status" value="1"/>
</dbReference>
<dbReference type="InterPro" id="IPR017926">
    <property type="entry name" value="GATASE"/>
</dbReference>
<keyword evidence="4" id="KW-1185">Reference proteome</keyword>
<dbReference type="PANTHER" id="PTHR43418:SF4">
    <property type="entry name" value="MULTIFUNCTIONAL TRYPTOPHAN BIOSYNTHESIS PROTEIN"/>
    <property type="match status" value="1"/>
</dbReference>
<dbReference type="SUPFAM" id="SSF52317">
    <property type="entry name" value="Class I glutamine amidotransferase-like"/>
    <property type="match status" value="1"/>
</dbReference>
<gene>
    <name evidence="3" type="ORF">FS320_18760</name>
</gene>
<comment type="caution">
    <text evidence="3">The sequence shown here is derived from an EMBL/GenBank/DDBJ whole genome shotgun (WGS) entry which is preliminary data.</text>
</comment>
<evidence type="ECO:0000313" key="4">
    <source>
        <dbReference type="Proteomes" id="UP000403266"/>
    </source>
</evidence>
<dbReference type="PRINTS" id="PR00099">
    <property type="entry name" value="CPSGATASE"/>
</dbReference>
<dbReference type="AlphaFoldDB" id="A0A5N7MJV9"/>
<proteinExistence type="predicted"/>